<reference evidence="1" key="1">
    <citation type="submission" date="2021-03" db="EMBL/GenBank/DDBJ databases">
        <authorList>
            <person name="Bekaert M."/>
        </authorList>
    </citation>
    <scope>NUCLEOTIDE SEQUENCE</scope>
</reference>
<accession>A0A8S3QQS5</accession>
<keyword evidence="2" id="KW-1185">Reference proteome</keyword>
<dbReference type="OrthoDB" id="6103579at2759"/>
<dbReference type="Proteomes" id="UP000683360">
    <property type="component" value="Unassembled WGS sequence"/>
</dbReference>
<dbReference type="EMBL" id="CAJPWZ010000703">
    <property type="protein sequence ID" value="CAG2198909.1"/>
    <property type="molecule type" value="Genomic_DNA"/>
</dbReference>
<sequence length="322" mass="35382">MYLQCILEGDSLNCLNLNCSISDSIMQILDIKSFGSIVTDISTTSAVLITEIDKQAQILLHTSMANKSIEDIQVNKIRQFKVPSKSGITGTTLCPNGDIIFVDYGDGQRLLIMDNMGNFRREILISPIQPYGVTSLVDRSVAVSSWKNEDIHVVDIDSGTITAHIRGDFCGDLTRIQNTLLCGTQSNEVKAIDLRDNSISSLVSDIAIDSETYLATSSDNIFVTNSSNNTVTCCKMNGERVWQYTDQSIVEIPLGVTVDKYKNVYVASYGKGSVVLITSDGKKARTILKNDGPYSVNFDQNQNNLLVTCCNGDAFLYNISYD</sequence>
<dbReference type="GO" id="GO:0043161">
    <property type="term" value="P:proteasome-mediated ubiquitin-dependent protein catabolic process"/>
    <property type="evidence" value="ECO:0007669"/>
    <property type="project" value="TreeGrafter"/>
</dbReference>
<evidence type="ECO:0000313" key="2">
    <source>
        <dbReference type="Proteomes" id="UP000683360"/>
    </source>
</evidence>
<comment type="caution">
    <text evidence="1">The sequence shown here is derived from an EMBL/GenBank/DDBJ whole genome shotgun (WGS) entry which is preliminary data.</text>
</comment>
<name>A0A8S3QQS5_MYTED</name>
<proteinExistence type="predicted"/>
<dbReference type="InterPro" id="IPR011042">
    <property type="entry name" value="6-blade_b-propeller_TolB-like"/>
</dbReference>
<dbReference type="GO" id="GO:0000209">
    <property type="term" value="P:protein polyubiquitination"/>
    <property type="evidence" value="ECO:0007669"/>
    <property type="project" value="TreeGrafter"/>
</dbReference>
<dbReference type="PANTHER" id="PTHR24104:SF25">
    <property type="entry name" value="PROTEIN LIN-41"/>
    <property type="match status" value="1"/>
</dbReference>
<dbReference type="SUPFAM" id="SSF101898">
    <property type="entry name" value="NHL repeat"/>
    <property type="match status" value="1"/>
</dbReference>
<dbReference type="PANTHER" id="PTHR24104">
    <property type="entry name" value="E3 UBIQUITIN-PROTEIN LIGASE NHLRC1-RELATED"/>
    <property type="match status" value="1"/>
</dbReference>
<dbReference type="GO" id="GO:0061630">
    <property type="term" value="F:ubiquitin protein ligase activity"/>
    <property type="evidence" value="ECO:0007669"/>
    <property type="project" value="TreeGrafter"/>
</dbReference>
<dbReference type="AlphaFoldDB" id="A0A8S3QQS5"/>
<protein>
    <submittedName>
        <fullName evidence="1">Uncharacterized protein</fullName>
    </submittedName>
</protein>
<dbReference type="GO" id="GO:0008270">
    <property type="term" value="F:zinc ion binding"/>
    <property type="evidence" value="ECO:0007669"/>
    <property type="project" value="UniProtKB-KW"/>
</dbReference>
<evidence type="ECO:0000313" key="1">
    <source>
        <dbReference type="EMBL" id="CAG2198909.1"/>
    </source>
</evidence>
<dbReference type="InterPro" id="IPR050952">
    <property type="entry name" value="TRIM-NHL_E3_ligases"/>
</dbReference>
<dbReference type="Gene3D" id="2.120.10.30">
    <property type="entry name" value="TolB, C-terminal domain"/>
    <property type="match status" value="1"/>
</dbReference>
<organism evidence="1 2">
    <name type="scientific">Mytilus edulis</name>
    <name type="common">Blue mussel</name>
    <dbReference type="NCBI Taxonomy" id="6550"/>
    <lineage>
        <taxon>Eukaryota</taxon>
        <taxon>Metazoa</taxon>
        <taxon>Spiralia</taxon>
        <taxon>Lophotrochozoa</taxon>
        <taxon>Mollusca</taxon>
        <taxon>Bivalvia</taxon>
        <taxon>Autobranchia</taxon>
        <taxon>Pteriomorphia</taxon>
        <taxon>Mytilida</taxon>
        <taxon>Mytiloidea</taxon>
        <taxon>Mytilidae</taxon>
        <taxon>Mytilinae</taxon>
        <taxon>Mytilus</taxon>
    </lineage>
</organism>
<gene>
    <name evidence="1" type="ORF">MEDL_13642</name>
</gene>